<evidence type="ECO:0000256" key="2">
    <source>
        <dbReference type="SAM" id="SignalP"/>
    </source>
</evidence>
<organism evidence="3 4">
    <name type="scientific">Achromobacter marplatensis</name>
    <dbReference type="NCBI Taxonomy" id="470868"/>
    <lineage>
        <taxon>Bacteria</taxon>
        <taxon>Pseudomonadati</taxon>
        <taxon>Pseudomonadota</taxon>
        <taxon>Betaproteobacteria</taxon>
        <taxon>Burkholderiales</taxon>
        <taxon>Alcaligenaceae</taxon>
        <taxon>Achromobacter</taxon>
    </lineage>
</organism>
<dbReference type="InterPro" id="IPR042100">
    <property type="entry name" value="Bug_dom1"/>
</dbReference>
<dbReference type="InterPro" id="IPR005064">
    <property type="entry name" value="BUG"/>
</dbReference>
<dbReference type="PANTHER" id="PTHR42928:SF5">
    <property type="entry name" value="BLR1237 PROTEIN"/>
    <property type="match status" value="1"/>
</dbReference>
<accession>A0AA42WDP6</accession>
<dbReference type="Gene3D" id="3.40.190.10">
    <property type="entry name" value="Periplasmic binding protein-like II"/>
    <property type="match status" value="1"/>
</dbReference>
<evidence type="ECO:0000256" key="1">
    <source>
        <dbReference type="ARBA" id="ARBA00006987"/>
    </source>
</evidence>
<reference evidence="3" key="1">
    <citation type="submission" date="2022-09" db="EMBL/GenBank/DDBJ databases">
        <title>Intensive care unit water sources are persistently colonized with multi-drug resistant bacteria and are the site of extensive horizontal gene transfer of antibiotic resistance genes.</title>
        <authorList>
            <person name="Diorio-Toth L."/>
        </authorList>
    </citation>
    <scope>NUCLEOTIDE SEQUENCE</scope>
    <source>
        <strain evidence="3">GD03676</strain>
    </source>
</reference>
<gene>
    <name evidence="3" type="ORF">N5K24_16515</name>
</gene>
<comment type="similarity">
    <text evidence="1">Belongs to the UPF0065 (bug) family.</text>
</comment>
<protein>
    <submittedName>
        <fullName evidence="3">Tripartite tricarboxylate transporter substrate binding protein</fullName>
    </submittedName>
</protein>
<dbReference type="PANTHER" id="PTHR42928">
    <property type="entry name" value="TRICARBOXYLATE-BINDING PROTEIN"/>
    <property type="match status" value="1"/>
</dbReference>
<keyword evidence="2" id="KW-0732">Signal</keyword>
<sequence>MTTSLKRIAGAVLCACTLAFAHAAEPPLTIIVPYAPGGMGDTVARLTAQAMTKEGGRTVIVENRPGANGMIGLQAISRASPDGATIGLVPASVLTVNPSIYKDMKVDTAKDISPLTLALSLPNVLVVNPSVPARNLPDFLAYLKANQAKISYGSMGTGSSGHLNGELLQRDTGLELTHVPYKGSAPAMQDLIAGQIQMAFENLPVALPYIQAGKLRAIGVTSTSRSPALPDIPPLADTLPGFEDNIWFAFVGPKGLPAAATEKLHDQLVKAVASPEVSSVVKERGAVVVSSSPAELRDLIVAERDKWASLVKERNVKID</sequence>
<dbReference type="PIRSF" id="PIRSF017082">
    <property type="entry name" value="YflP"/>
    <property type="match status" value="1"/>
</dbReference>
<dbReference type="CDD" id="cd13578">
    <property type="entry name" value="PBP2_Bug27"/>
    <property type="match status" value="1"/>
</dbReference>
<evidence type="ECO:0000313" key="3">
    <source>
        <dbReference type="EMBL" id="MDH2052012.1"/>
    </source>
</evidence>
<dbReference type="EMBL" id="JAOCKG010000006">
    <property type="protein sequence ID" value="MDH2052012.1"/>
    <property type="molecule type" value="Genomic_DNA"/>
</dbReference>
<evidence type="ECO:0000313" key="4">
    <source>
        <dbReference type="Proteomes" id="UP001161276"/>
    </source>
</evidence>
<dbReference type="Pfam" id="PF03401">
    <property type="entry name" value="TctC"/>
    <property type="match status" value="1"/>
</dbReference>
<proteinExistence type="inferred from homology"/>
<feature type="signal peptide" evidence="2">
    <location>
        <begin position="1"/>
        <end position="23"/>
    </location>
</feature>
<dbReference type="AlphaFoldDB" id="A0AA42WDP6"/>
<comment type="caution">
    <text evidence="3">The sequence shown here is derived from an EMBL/GenBank/DDBJ whole genome shotgun (WGS) entry which is preliminary data.</text>
</comment>
<feature type="chain" id="PRO_5041468455" evidence="2">
    <location>
        <begin position="24"/>
        <end position="319"/>
    </location>
</feature>
<dbReference type="Gene3D" id="3.40.190.150">
    <property type="entry name" value="Bordetella uptake gene, domain 1"/>
    <property type="match status" value="1"/>
</dbReference>
<dbReference type="SUPFAM" id="SSF53850">
    <property type="entry name" value="Periplasmic binding protein-like II"/>
    <property type="match status" value="1"/>
</dbReference>
<dbReference type="RefSeq" id="WP_006223170.1">
    <property type="nucleotide sequence ID" value="NZ_ALJE01000006.1"/>
</dbReference>
<dbReference type="Proteomes" id="UP001161276">
    <property type="component" value="Unassembled WGS sequence"/>
</dbReference>
<name>A0AA42WDP6_9BURK</name>